<dbReference type="PROSITE" id="PS50886">
    <property type="entry name" value="TRBD"/>
    <property type="match status" value="1"/>
</dbReference>
<evidence type="ECO:0000256" key="4">
    <source>
        <dbReference type="SAM" id="MobiDB-lite"/>
    </source>
</evidence>
<evidence type="ECO:0000256" key="3">
    <source>
        <dbReference type="PROSITE-ProRule" id="PRU00209"/>
    </source>
</evidence>
<gene>
    <name evidence="6" type="ORF">CSSPTR1EN2_LOCUS5452</name>
</gene>
<organism evidence="6 7">
    <name type="scientific">Sphagnum troendelagicum</name>
    <dbReference type="NCBI Taxonomy" id="128251"/>
    <lineage>
        <taxon>Eukaryota</taxon>
        <taxon>Viridiplantae</taxon>
        <taxon>Streptophyta</taxon>
        <taxon>Embryophyta</taxon>
        <taxon>Bryophyta</taxon>
        <taxon>Sphagnophytina</taxon>
        <taxon>Sphagnopsida</taxon>
        <taxon>Sphagnales</taxon>
        <taxon>Sphagnaceae</taxon>
        <taxon>Sphagnum</taxon>
    </lineage>
</organism>
<dbReference type="Proteomes" id="UP001497512">
    <property type="component" value="Chromosome 13"/>
</dbReference>
<feature type="domain" description="TRNA-binding" evidence="5">
    <location>
        <begin position="212"/>
        <end position="315"/>
    </location>
</feature>
<sequence length="376" mass="40261">MHLEDRTVFAGRGVAISLADLAMFADVHEIVSDEESYPELVQLPHLLRWIDYIQSKDAAAKIFPRIPVKKATFDPPQQQSPVALACNRIALASLPSSSSTDDKTAAKSVKKTGAEAAAAAAATTSSSSVRPQAATGSAKILTTNAIAVSQRAAVSETAVREESKAAEATTSTAQQQQRDHQQVAQEEESSSKKKIQNQKPAAAQKKKESDTNVSVLDIRVGLIKKVWKHPGTDALYVEEIDIGEGNVRQVVSGLAKFLTLEQIQNRKVFVLRNVKPGKVRDVLSSGLVLCASNTDHTQCEPVMPPDGTRIGEMITVAGCEEGSSSPEEILNPKKKQFENLQPDLTTDDAGVANYQGKPFMTTAGACTSSIVNGTIK</sequence>
<dbReference type="SUPFAM" id="SSF47616">
    <property type="entry name" value="GST C-terminal domain-like"/>
    <property type="match status" value="1"/>
</dbReference>
<evidence type="ECO:0000313" key="7">
    <source>
        <dbReference type="Proteomes" id="UP001497512"/>
    </source>
</evidence>
<dbReference type="CDD" id="cd02799">
    <property type="entry name" value="tRNA_bind_EMAP-II_like"/>
    <property type="match status" value="1"/>
</dbReference>
<feature type="region of interest" description="Disordered" evidence="4">
    <location>
        <begin position="158"/>
        <end position="210"/>
    </location>
</feature>
<dbReference type="InterPro" id="IPR036282">
    <property type="entry name" value="Glutathione-S-Trfase_C_sf"/>
</dbReference>
<dbReference type="Pfam" id="PF01588">
    <property type="entry name" value="tRNA_bind"/>
    <property type="match status" value="1"/>
</dbReference>
<feature type="compositionally biased region" description="Low complexity" evidence="4">
    <location>
        <begin position="166"/>
        <end position="176"/>
    </location>
</feature>
<name>A0ABP0TMQ5_9BRYO</name>
<proteinExistence type="predicted"/>
<dbReference type="SUPFAM" id="SSF50249">
    <property type="entry name" value="Nucleic acid-binding proteins"/>
    <property type="match status" value="1"/>
</dbReference>
<dbReference type="PANTHER" id="PTHR11586:SF33">
    <property type="entry name" value="AMINOACYL TRNA SYNTHASE COMPLEX-INTERACTING MULTIFUNCTIONAL PROTEIN 1"/>
    <property type="match status" value="1"/>
</dbReference>
<keyword evidence="1 3" id="KW-0820">tRNA-binding</keyword>
<dbReference type="InterPro" id="IPR002547">
    <property type="entry name" value="tRNA-bd_dom"/>
</dbReference>
<protein>
    <recommendedName>
        <fullName evidence="5">tRNA-binding domain-containing protein</fullName>
    </recommendedName>
</protein>
<dbReference type="InterPro" id="IPR012340">
    <property type="entry name" value="NA-bd_OB-fold"/>
</dbReference>
<keyword evidence="2 3" id="KW-0694">RNA-binding</keyword>
<dbReference type="PANTHER" id="PTHR11586">
    <property type="entry name" value="TRNA-AMINOACYLATION COFACTOR ARC1 FAMILY MEMBER"/>
    <property type="match status" value="1"/>
</dbReference>
<dbReference type="EMBL" id="OZ019905">
    <property type="protein sequence ID" value="CAK9200528.1"/>
    <property type="molecule type" value="Genomic_DNA"/>
</dbReference>
<dbReference type="InterPro" id="IPR051270">
    <property type="entry name" value="Tyrosine-tRNA_ligase_regulator"/>
</dbReference>
<evidence type="ECO:0000259" key="5">
    <source>
        <dbReference type="PROSITE" id="PS50886"/>
    </source>
</evidence>
<keyword evidence="7" id="KW-1185">Reference proteome</keyword>
<accession>A0ABP0TMQ5</accession>
<reference evidence="6" key="1">
    <citation type="submission" date="2024-02" db="EMBL/GenBank/DDBJ databases">
        <authorList>
            <consortium name="ELIXIR-Norway"/>
            <consortium name="Elixir Norway"/>
        </authorList>
    </citation>
    <scope>NUCLEOTIDE SEQUENCE</scope>
</reference>
<dbReference type="Gene3D" id="1.20.1050.130">
    <property type="match status" value="1"/>
</dbReference>
<evidence type="ECO:0000256" key="1">
    <source>
        <dbReference type="ARBA" id="ARBA00022555"/>
    </source>
</evidence>
<dbReference type="Gene3D" id="2.40.50.140">
    <property type="entry name" value="Nucleic acid-binding proteins"/>
    <property type="match status" value="1"/>
</dbReference>
<evidence type="ECO:0000256" key="2">
    <source>
        <dbReference type="ARBA" id="ARBA00022884"/>
    </source>
</evidence>
<evidence type="ECO:0000313" key="6">
    <source>
        <dbReference type="EMBL" id="CAK9200528.1"/>
    </source>
</evidence>